<dbReference type="AlphaFoldDB" id="A0A1G1SVR9"/>
<evidence type="ECO:0000313" key="1">
    <source>
        <dbReference type="EMBL" id="OGX82714.1"/>
    </source>
</evidence>
<sequence>MPSAVPPLREVAEYLREFKDKLQFFGFIIVDRDKNSSKTLLKLGINGDNVRSCLRELEPTDYFQGPTPNEQAGNPPVWVFGRELRGHEIYIKVHLGRPSRSVICISFHLAEHSITYPLKRKPHSLPPTDDSA</sequence>
<comment type="caution">
    <text evidence="1">The sequence shown here is derived from an EMBL/GenBank/DDBJ whole genome shotgun (WGS) entry which is preliminary data.</text>
</comment>
<proteinExistence type="predicted"/>
<protein>
    <recommendedName>
        <fullName evidence="3">Toxin</fullName>
    </recommendedName>
</protein>
<reference evidence="1 2" key="1">
    <citation type="submission" date="2016-08" db="EMBL/GenBank/DDBJ databases">
        <title>Hymenobacter coccineus sp. nov., Hymenobacter lapidarius sp. nov. and Hymenobacter glacialis sp. nov., isolated from Antarctic soil.</title>
        <authorList>
            <person name="Sedlacek I."/>
            <person name="Kralova S."/>
            <person name="Kyrova K."/>
            <person name="Maslanova I."/>
            <person name="Stankova E."/>
            <person name="Vrbovska V."/>
            <person name="Nemec M."/>
            <person name="Bartak M."/>
            <person name="Svec P."/>
            <person name="Busse H.-J."/>
            <person name="Pantucek R."/>
        </authorList>
    </citation>
    <scope>NUCLEOTIDE SEQUENCE [LARGE SCALE GENOMIC DNA]</scope>
    <source>
        <strain evidence="1 2">CCM 8643</strain>
    </source>
</reference>
<evidence type="ECO:0008006" key="3">
    <source>
        <dbReference type="Google" id="ProtNLM"/>
    </source>
</evidence>
<dbReference type="EMBL" id="MDZB01000141">
    <property type="protein sequence ID" value="OGX82714.1"/>
    <property type="molecule type" value="Genomic_DNA"/>
</dbReference>
<dbReference type="Proteomes" id="UP000176294">
    <property type="component" value="Unassembled WGS sequence"/>
</dbReference>
<accession>A0A1G1SVR9</accession>
<dbReference type="STRING" id="1908237.BEN47_18300"/>
<organism evidence="1 2">
    <name type="scientific">Hymenobacter lapidarius</name>
    <dbReference type="NCBI Taxonomy" id="1908237"/>
    <lineage>
        <taxon>Bacteria</taxon>
        <taxon>Pseudomonadati</taxon>
        <taxon>Bacteroidota</taxon>
        <taxon>Cytophagia</taxon>
        <taxon>Cytophagales</taxon>
        <taxon>Hymenobacteraceae</taxon>
        <taxon>Hymenobacter</taxon>
    </lineage>
</organism>
<name>A0A1G1SVR9_9BACT</name>
<evidence type="ECO:0000313" key="2">
    <source>
        <dbReference type="Proteomes" id="UP000176294"/>
    </source>
</evidence>
<gene>
    <name evidence="1" type="ORF">BEN47_18300</name>
</gene>
<keyword evidence="2" id="KW-1185">Reference proteome</keyword>